<evidence type="ECO:0000313" key="2">
    <source>
        <dbReference type="Proteomes" id="UP000682951"/>
    </source>
</evidence>
<evidence type="ECO:0000313" key="1">
    <source>
        <dbReference type="EMBL" id="MBR8464099.1"/>
    </source>
</evidence>
<sequence length="48" mass="5565">MVAILGFDGKTWQYFDMAKFMVYKSNLLKMPNMRCLLGAIKLAKGYEQ</sequence>
<comment type="caution">
    <text evidence="1">The sequence shown here is derived from an EMBL/GenBank/DDBJ whole genome shotgun (WGS) entry which is preliminary data.</text>
</comment>
<keyword evidence="2" id="KW-1185">Reference proteome</keyword>
<name>A0ABS5HIJ3_9BACT</name>
<dbReference type="EMBL" id="JAGSSW010000005">
    <property type="protein sequence ID" value="MBR8464099.1"/>
    <property type="molecule type" value="Genomic_DNA"/>
</dbReference>
<gene>
    <name evidence="1" type="ORF">KDD93_05875</name>
</gene>
<organism evidence="1 2">
    <name type="scientific">Campylobacter anatolicus</name>
    <dbReference type="NCBI Taxonomy" id="2829105"/>
    <lineage>
        <taxon>Bacteria</taxon>
        <taxon>Pseudomonadati</taxon>
        <taxon>Campylobacterota</taxon>
        <taxon>Epsilonproteobacteria</taxon>
        <taxon>Campylobacterales</taxon>
        <taxon>Campylobacteraceae</taxon>
        <taxon>Campylobacter</taxon>
    </lineage>
</organism>
<reference evidence="1 2" key="1">
    <citation type="submission" date="2021-04" db="EMBL/GenBank/DDBJ databases">
        <title>Molecular and phenotypic characterization and identification of bacterial isolates recovered from the Anatolian ground squirrels (Spermophilus xanthoprymnus) and which have the potential to form a new species in the Campylobacter genus.</title>
        <authorList>
            <person name="Aydin F."/>
            <person name="Abay S."/>
            <person name="Kayman T."/>
            <person name="Karakaya E."/>
            <person name="Mustak H.K."/>
            <person name="Mustak I.B."/>
            <person name="Bilgin N."/>
            <person name="Duzler A."/>
            <person name="Sahin O."/>
            <person name="Guran O."/>
            <person name="Saticioglu I.B."/>
        </authorList>
    </citation>
    <scope>NUCLEOTIDE SEQUENCE [LARGE SCALE GENOMIC DNA]</scope>
    <source>
        <strain evidence="2">faydin-G24</strain>
    </source>
</reference>
<protein>
    <submittedName>
        <fullName evidence="1">Uncharacterized protein</fullName>
    </submittedName>
</protein>
<accession>A0ABS5HIJ3</accession>
<dbReference type="Proteomes" id="UP000682951">
    <property type="component" value="Unassembled WGS sequence"/>
</dbReference>
<proteinExistence type="predicted"/>
<dbReference type="RefSeq" id="WP_212142080.1">
    <property type="nucleotide sequence ID" value="NZ_JAGSSW010000005.1"/>
</dbReference>